<dbReference type="InterPro" id="IPR025997">
    <property type="entry name" value="SBP_2_dom"/>
</dbReference>
<dbReference type="GO" id="GO:0030246">
    <property type="term" value="F:carbohydrate binding"/>
    <property type="evidence" value="ECO:0007669"/>
    <property type="project" value="UniProtKB-ARBA"/>
</dbReference>
<dbReference type="AlphaFoldDB" id="A0A2W4CBC8"/>
<dbReference type="Pfam" id="PF13407">
    <property type="entry name" value="Peripla_BP_4"/>
    <property type="match status" value="1"/>
</dbReference>
<evidence type="ECO:0000259" key="5">
    <source>
        <dbReference type="Pfam" id="PF13407"/>
    </source>
</evidence>
<evidence type="ECO:0000313" key="6">
    <source>
        <dbReference type="EMBL" id="PZM10589.1"/>
    </source>
</evidence>
<feature type="signal peptide" evidence="4">
    <location>
        <begin position="1"/>
        <end position="31"/>
    </location>
</feature>
<keyword evidence="7" id="KW-1185">Reference proteome</keyword>
<dbReference type="OrthoDB" id="9813037at2"/>
<protein>
    <submittedName>
        <fullName evidence="6">ABC transporter substrate-binding protein</fullName>
    </submittedName>
</protein>
<dbReference type="InterPro" id="IPR028082">
    <property type="entry name" value="Peripla_BP_I"/>
</dbReference>
<name>A0A2W4CBC8_9HYPH</name>
<evidence type="ECO:0000256" key="2">
    <source>
        <dbReference type="ARBA" id="ARBA00007639"/>
    </source>
</evidence>
<proteinExistence type="inferred from homology"/>
<comment type="similarity">
    <text evidence="2">Belongs to the bacterial solute-binding protein 2 family.</text>
</comment>
<reference evidence="6 7" key="1">
    <citation type="journal article" date="2018" name="Sci. Rep.">
        <title>Rhizobium tumorigenes sp. nov., a novel plant tumorigenic bacterium isolated from cane gall tumors on thornless blackberry.</title>
        <authorList>
            <person name="Kuzmanovi N."/>
            <person name="Smalla K."/>
            <person name="Gronow S."/>
            <person name="PuBawska J."/>
        </authorList>
    </citation>
    <scope>NUCLEOTIDE SEQUENCE [LARGE SCALE GENOMIC DNA]</scope>
    <source>
        <strain evidence="6 7">CCBAU 85046</strain>
    </source>
</reference>
<comment type="caution">
    <text evidence="6">The sequence shown here is derived from an EMBL/GenBank/DDBJ whole genome shotgun (WGS) entry which is preliminary data.</text>
</comment>
<feature type="chain" id="PRO_5015849090" evidence="4">
    <location>
        <begin position="32"/>
        <end position="332"/>
    </location>
</feature>
<dbReference type="CDD" id="cd06308">
    <property type="entry name" value="PBP1_sensor_kinase-like"/>
    <property type="match status" value="1"/>
</dbReference>
<evidence type="ECO:0000256" key="3">
    <source>
        <dbReference type="ARBA" id="ARBA00022729"/>
    </source>
</evidence>
<evidence type="ECO:0000256" key="4">
    <source>
        <dbReference type="SAM" id="SignalP"/>
    </source>
</evidence>
<dbReference type="RefSeq" id="WP_111162528.1">
    <property type="nucleotide sequence ID" value="NZ_PCDP01000048.1"/>
</dbReference>
<dbReference type="GO" id="GO:0030313">
    <property type="term" value="C:cell envelope"/>
    <property type="evidence" value="ECO:0007669"/>
    <property type="project" value="UniProtKB-SubCell"/>
</dbReference>
<dbReference type="Proteomes" id="UP000248925">
    <property type="component" value="Unassembled WGS sequence"/>
</dbReference>
<evidence type="ECO:0000256" key="1">
    <source>
        <dbReference type="ARBA" id="ARBA00004196"/>
    </source>
</evidence>
<evidence type="ECO:0000313" key="7">
    <source>
        <dbReference type="Proteomes" id="UP000248925"/>
    </source>
</evidence>
<organism evidence="6 7">
    <name type="scientific">Rhizobium tubonense</name>
    <dbReference type="NCBI Taxonomy" id="484088"/>
    <lineage>
        <taxon>Bacteria</taxon>
        <taxon>Pseudomonadati</taxon>
        <taxon>Pseudomonadota</taxon>
        <taxon>Alphaproteobacteria</taxon>
        <taxon>Hyphomicrobiales</taxon>
        <taxon>Rhizobiaceae</taxon>
        <taxon>Rhizobium/Agrobacterium group</taxon>
        <taxon>Rhizobium</taxon>
    </lineage>
</organism>
<dbReference type="Gene3D" id="3.40.50.2300">
    <property type="match status" value="2"/>
</dbReference>
<dbReference type="SUPFAM" id="SSF53822">
    <property type="entry name" value="Periplasmic binding protein-like I"/>
    <property type="match status" value="1"/>
</dbReference>
<comment type="subcellular location">
    <subcellularLocation>
        <location evidence="1">Cell envelope</location>
    </subcellularLocation>
</comment>
<accession>A0A2W4CBC8</accession>
<dbReference type="PANTHER" id="PTHR46847">
    <property type="entry name" value="D-ALLOSE-BINDING PERIPLASMIC PROTEIN-RELATED"/>
    <property type="match status" value="1"/>
</dbReference>
<dbReference type="EMBL" id="PCDP01000048">
    <property type="protein sequence ID" value="PZM10589.1"/>
    <property type="molecule type" value="Genomic_DNA"/>
</dbReference>
<dbReference type="PANTHER" id="PTHR46847:SF1">
    <property type="entry name" value="D-ALLOSE-BINDING PERIPLASMIC PROTEIN-RELATED"/>
    <property type="match status" value="1"/>
</dbReference>
<gene>
    <name evidence="6" type="ORF">CPY51_22750</name>
</gene>
<sequence length="332" mass="34657">MHSKSAHRGHNVWRAMLLAGTFLTVAGVAQAADPLVKACSKTGEFVIGFSQANNAEPYRQHVNDELTAAAKAVPQFTLQIADGAGSVNTQTSQVDNFITQKVDLLLISPFEASPLTPAVQRAMKAGIPVIELDRKTVGDPGKDYTAFIGGDNYKIALEAGNYTAKTLLPDGGDVAVLEGLPSSTPAVERLNGFKDGVKQNSKIKVVAEQAADWLPDKAQTAFAAMLQANPDIKMVYASNDMMAAGARLAAKGAGKEGQIKIIGTDGLPGPAGGIRAVAEGEWAATFTYPTGAKEAIDMAKSILLDCATSVEPTVTVATMAITPDNAKSLMGK</sequence>
<feature type="domain" description="Periplasmic binding protein" evidence="5">
    <location>
        <begin position="47"/>
        <end position="303"/>
    </location>
</feature>
<keyword evidence="3 4" id="KW-0732">Signal</keyword>